<evidence type="ECO:0000256" key="4">
    <source>
        <dbReference type="ARBA" id="ARBA00022777"/>
    </source>
</evidence>
<dbReference type="InterPro" id="IPR002173">
    <property type="entry name" value="Carboh/pur_kinase_PfkB_CS"/>
</dbReference>
<dbReference type="AlphaFoldDB" id="A0A2W7UC14"/>
<keyword evidence="4 8" id="KW-0418">Kinase</keyword>
<dbReference type="GO" id="GO:0005829">
    <property type="term" value="C:cytosol"/>
    <property type="evidence" value="ECO:0007669"/>
    <property type="project" value="TreeGrafter"/>
</dbReference>
<gene>
    <name evidence="8" type="ORF">DOS84_00425</name>
</gene>
<evidence type="ECO:0000259" key="7">
    <source>
        <dbReference type="Pfam" id="PF00294"/>
    </source>
</evidence>
<evidence type="ECO:0000256" key="5">
    <source>
        <dbReference type="ARBA" id="ARBA00022840"/>
    </source>
</evidence>
<proteinExistence type="inferred from homology"/>
<evidence type="ECO:0000256" key="1">
    <source>
        <dbReference type="ARBA" id="ARBA00010688"/>
    </source>
</evidence>
<dbReference type="Gene3D" id="3.40.1190.20">
    <property type="match status" value="1"/>
</dbReference>
<keyword evidence="9" id="KW-1185">Reference proteome</keyword>
<dbReference type="SUPFAM" id="SSF53613">
    <property type="entry name" value="Ribokinase-like"/>
    <property type="match status" value="1"/>
</dbReference>
<dbReference type="Pfam" id="PF00294">
    <property type="entry name" value="PfkB"/>
    <property type="match status" value="1"/>
</dbReference>
<evidence type="ECO:0000256" key="6">
    <source>
        <dbReference type="PIRNR" id="PIRNR000535"/>
    </source>
</evidence>
<dbReference type="PROSITE" id="PS00584">
    <property type="entry name" value="PFKB_KINASES_2"/>
    <property type="match status" value="1"/>
</dbReference>
<accession>A0A2W7UC14</accession>
<organism evidence="8 9">
    <name type="scientific">Flavobacterium aquariorum</name>
    <dbReference type="NCBI Taxonomy" id="2217670"/>
    <lineage>
        <taxon>Bacteria</taxon>
        <taxon>Pseudomonadati</taxon>
        <taxon>Bacteroidota</taxon>
        <taxon>Flavobacteriia</taxon>
        <taxon>Flavobacteriales</taxon>
        <taxon>Flavobacteriaceae</taxon>
        <taxon>Flavobacterium</taxon>
    </lineage>
</organism>
<dbReference type="CDD" id="cd01164">
    <property type="entry name" value="FruK_PfkB_like"/>
    <property type="match status" value="1"/>
</dbReference>
<dbReference type="GO" id="GO:0005524">
    <property type="term" value="F:ATP binding"/>
    <property type="evidence" value="ECO:0007669"/>
    <property type="project" value="UniProtKB-KW"/>
</dbReference>
<comment type="similarity">
    <text evidence="1">Belongs to the carbohydrate kinase PfkB family.</text>
</comment>
<reference evidence="8 9" key="1">
    <citation type="submission" date="2018-06" db="EMBL/GenBank/DDBJ databases">
        <title>Flavobacterium sp IMCC34762, genome.</title>
        <authorList>
            <person name="Joung Y."/>
            <person name="Cho J."/>
            <person name="Song J."/>
        </authorList>
    </citation>
    <scope>NUCLEOTIDE SEQUENCE [LARGE SCALE GENOMIC DNA]</scope>
    <source>
        <strain evidence="8 9">IMCC34762</strain>
    </source>
</reference>
<name>A0A2W7UC14_9FLAO</name>
<dbReference type="OrthoDB" id="9801219at2"/>
<feature type="domain" description="Carbohydrate kinase PfkB" evidence="7">
    <location>
        <begin position="24"/>
        <end position="294"/>
    </location>
</feature>
<dbReference type="Proteomes" id="UP000249177">
    <property type="component" value="Unassembled WGS sequence"/>
</dbReference>
<dbReference type="PIRSF" id="PIRSF000535">
    <property type="entry name" value="1PFK/6PFK/LacC"/>
    <property type="match status" value="1"/>
</dbReference>
<evidence type="ECO:0000256" key="3">
    <source>
        <dbReference type="ARBA" id="ARBA00022741"/>
    </source>
</evidence>
<dbReference type="RefSeq" id="WP_111408144.1">
    <property type="nucleotide sequence ID" value="NZ_QKXH01000001.1"/>
</dbReference>
<dbReference type="EMBL" id="QKXH01000001">
    <property type="protein sequence ID" value="PZX95069.1"/>
    <property type="molecule type" value="Genomic_DNA"/>
</dbReference>
<dbReference type="InterPro" id="IPR017583">
    <property type="entry name" value="Tagatose/fructose_Pkinase"/>
</dbReference>
<comment type="caution">
    <text evidence="8">The sequence shown here is derived from an EMBL/GenBank/DDBJ whole genome shotgun (WGS) entry which is preliminary data.</text>
</comment>
<protein>
    <submittedName>
        <fullName evidence="8">1-phosphofructokinase family hexose kinase</fullName>
    </submittedName>
</protein>
<keyword evidence="3" id="KW-0547">Nucleotide-binding</keyword>
<dbReference type="InterPro" id="IPR011611">
    <property type="entry name" value="PfkB_dom"/>
</dbReference>
<dbReference type="NCBIfam" id="TIGR03168">
    <property type="entry name" value="1-PFK"/>
    <property type="match status" value="1"/>
</dbReference>
<dbReference type="PANTHER" id="PTHR46566:SF2">
    <property type="entry name" value="ATP-DEPENDENT 6-PHOSPHOFRUCTOKINASE ISOZYME 2"/>
    <property type="match status" value="1"/>
</dbReference>
<keyword evidence="5" id="KW-0067">ATP-binding</keyword>
<dbReference type="PROSITE" id="PS00583">
    <property type="entry name" value="PFKB_KINASES_1"/>
    <property type="match status" value="1"/>
</dbReference>
<dbReference type="PANTHER" id="PTHR46566">
    <property type="entry name" value="1-PHOSPHOFRUCTOKINASE-RELATED"/>
    <property type="match status" value="1"/>
</dbReference>
<evidence type="ECO:0000313" key="8">
    <source>
        <dbReference type="EMBL" id="PZX95069.1"/>
    </source>
</evidence>
<dbReference type="FunFam" id="3.40.1190.20:FF:000001">
    <property type="entry name" value="Phosphofructokinase"/>
    <property type="match status" value="1"/>
</dbReference>
<sequence length="310" mass="33150">MNSFDIVTLTVNPALDKSTHFKGLVAEQKIRCSEPRFDAGGGGINVSKAISRLGGSSLAVFTSGGPLGKMLEELVAKEFIAYQAIPIQTWTRESFVAVDENTNSQYRFGFTGGEITDEEEQAVLKAIANLKPKFLVASGSLNEGLSPDFYQKVAEIAKKSNSKLIVDTSGEALKKVLETGAYLIKPNVGELAKLVGVERLEMEEVNEAAKQIIAKGGAEIVVVSLGPQGAILVTKDNYEFVPAPNVAKKSTVGAGDSMVGGMVWALSQNKSLKEVIRWGVACGSAATMNEGTQLFKGADAQRLFDWLKDK</sequence>
<evidence type="ECO:0000256" key="2">
    <source>
        <dbReference type="ARBA" id="ARBA00022679"/>
    </source>
</evidence>
<dbReference type="InterPro" id="IPR029056">
    <property type="entry name" value="Ribokinase-like"/>
</dbReference>
<dbReference type="GO" id="GO:0003872">
    <property type="term" value="F:6-phosphofructokinase activity"/>
    <property type="evidence" value="ECO:0007669"/>
    <property type="project" value="TreeGrafter"/>
</dbReference>
<evidence type="ECO:0000313" key="9">
    <source>
        <dbReference type="Proteomes" id="UP000249177"/>
    </source>
</evidence>
<keyword evidence="2 6" id="KW-0808">Transferase</keyword>